<organism evidence="2 3">
    <name type="scientific">Vallitalea pronyensis</name>
    <dbReference type="NCBI Taxonomy" id="1348613"/>
    <lineage>
        <taxon>Bacteria</taxon>
        <taxon>Bacillati</taxon>
        <taxon>Bacillota</taxon>
        <taxon>Clostridia</taxon>
        <taxon>Lachnospirales</taxon>
        <taxon>Vallitaleaceae</taxon>
        <taxon>Vallitalea</taxon>
    </lineage>
</organism>
<feature type="compositionally biased region" description="Basic residues" evidence="1">
    <location>
        <begin position="1"/>
        <end position="10"/>
    </location>
</feature>
<name>A0A8J8ML17_9FIRM</name>
<feature type="region of interest" description="Disordered" evidence="1">
    <location>
        <begin position="1"/>
        <end position="30"/>
    </location>
</feature>
<protein>
    <submittedName>
        <fullName evidence="2">DUF4489 domain-containing protein</fullName>
    </submittedName>
</protein>
<accession>A0A8J8ML17</accession>
<dbReference type="RefSeq" id="WP_212694150.1">
    <property type="nucleotide sequence ID" value="NZ_CP058649.1"/>
</dbReference>
<dbReference type="KEGG" id="vpy:HZI73_14750"/>
<evidence type="ECO:0000313" key="2">
    <source>
        <dbReference type="EMBL" id="QUI23466.1"/>
    </source>
</evidence>
<keyword evidence="3" id="KW-1185">Reference proteome</keyword>
<evidence type="ECO:0000313" key="3">
    <source>
        <dbReference type="Proteomes" id="UP000683246"/>
    </source>
</evidence>
<feature type="compositionally biased region" description="Basic and acidic residues" evidence="1">
    <location>
        <begin position="15"/>
        <end position="30"/>
    </location>
</feature>
<dbReference type="InterPro" id="IPR027972">
    <property type="entry name" value="DUF4489"/>
</dbReference>
<dbReference type="EMBL" id="CP058649">
    <property type="protein sequence ID" value="QUI23466.1"/>
    <property type="molecule type" value="Genomic_DNA"/>
</dbReference>
<dbReference type="AlphaFoldDB" id="A0A8J8ML17"/>
<sequence>MTASTKRHYSSNKNDGNRKIRCDRGKNVDSSKCKPLCPRPNNALIECGMPSSKISFTTTGQTFNTSLVTVDTSCFIKPVVDIYFSSQVNVILQPEDGVTPPGTAEVVLRYDLICRADGSGDKVIESFIYRRFLTASTSSQRLETTDTFSFNRCLFPKPCQGCVDYFIRITAVTISVNNIIQ</sequence>
<evidence type="ECO:0000256" key="1">
    <source>
        <dbReference type="SAM" id="MobiDB-lite"/>
    </source>
</evidence>
<proteinExistence type="predicted"/>
<gene>
    <name evidence="2" type="ORF">HZI73_14750</name>
</gene>
<dbReference type="Proteomes" id="UP000683246">
    <property type="component" value="Chromosome"/>
</dbReference>
<reference evidence="2" key="1">
    <citation type="submission" date="2020-07" db="EMBL/GenBank/DDBJ databases">
        <title>Vallitalea pronyensis genome.</title>
        <authorList>
            <person name="Postec A."/>
        </authorList>
    </citation>
    <scope>NUCLEOTIDE SEQUENCE</scope>
    <source>
        <strain evidence="2">FatNI3</strain>
    </source>
</reference>
<dbReference type="Pfam" id="PF14879">
    <property type="entry name" value="DUF4489"/>
    <property type="match status" value="1"/>
</dbReference>